<keyword evidence="2" id="KW-0812">Transmembrane</keyword>
<dbReference type="AlphaFoldDB" id="A0A5M3XS15"/>
<keyword evidence="4" id="KW-1185">Reference proteome</keyword>
<keyword evidence="2" id="KW-0472">Membrane</keyword>
<name>A0A5M3XS15_9ACTN</name>
<dbReference type="Proteomes" id="UP000377595">
    <property type="component" value="Unassembled WGS sequence"/>
</dbReference>
<comment type="caution">
    <text evidence="3">The sequence shown here is derived from an EMBL/GenBank/DDBJ whole genome shotgun (WGS) entry which is preliminary data.</text>
</comment>
<evidence type="ECO:0000256" key="1">
    <source>
        <dbReference type="SAM" id="MobiDB-lite"/>
    </source>
</evidence>
<feature type="transmembrane region" description="Helical" evidence="2">
    <location>
        <begin position="5"/>
        <end position="22"/>
    </location>
</feature>
<reference evidence="3 4" key="1">
    <citation type="submission" date="2019-10" db="EMBL/GenBank/DDBJ databases">
        <title>Whole genome shotgun sequence of Acrocarpospora pleiomorpha NBRC 16267.</title>
        <authorList>
            <person name="Ichikawa N."/>
            <person name="Kimura A."/>
            <person name="Kitahashi Y."/>
            <person name="Komaki H."/>
            <person name="Oguchi A."/>
        </authorList>
    </citation>
    <scope>NUCLEOTIDE SEQUENCE [LARGE SCALE GENOMIC DNA]</scope>
    <source>
        <strain evidence="3 4">NBRC 16267</strain>
    </source>
</reference>
<feature type="region of interest" description="Disordered" evidence="1">
    <location>
        <begin position="64"/>
        <end position="84"/>
    </location>
</feature>
<gene>
    <name evidence="3" type="ORF">Aple_052980</name>
</gene>
<accession>A0A5M3XS15</accession>
<protein>
    <submittedName>
        <fullName evidence="3">Uncharacterized protein</fullName>
    </submittedName>
</protein>
<organism evidence="3 4">
    <name type="scientific">Acrocarpospora pleiomorpha</name>
    <dbReference type="NCBI Taxonomy" id="90975"/>
    <lineage>
        <taxon>Bacteria</taxon>
        <taxon>Bacillati</taxon>
        <taxon>Actinomycetota</taxon>
        <taxon>Actinomycetes</taxon>
        <taxon>Streptosporangiales</taxon>
        <taxon>Streptosporangiaceae</taxon>
        <taxon>Acrocarpospora</taxon>
    </lineage>
</organism>
<sequence length="84" mass="8753">MSGIAAILAAIPTSVLVVIVVLRCGPDALLRLLAGLVALFSRNDARRRRALAILRLLQQGQPKIANASDKGSGPSIRVPSEGAK</sequence>
<proteinExistence type="predicted"/>
<evidence type="ECO:0000256" key="2">
    <source>
        <dbReference type="SAM" id="Phobius"/>
    </source>
</evidence>
<evidence type="ECO:0000313" key="4">
    <source>
        <dbReference type="Proteomes" id="UP000377595"/>
    </source>
</evidence>
<keyword evidence="2" id="KW-1133">Transmembrane helix</keyword>
<evidence type="ECO:0000313" key="3">
    <source>
        <dbReference type="EMBL" id="GES22401.1"/>
    </source>
</evidence>
<dbReference type="EMBL" id="BLAF01000030">
    <property type="protein sequence ID" value="GES22401.1"/>
    <property type="molecule type" value="Genomic_DNA"/>
</dbReference>